<evidence type="ECO:0000256" key="1">
    <source>
        <dbReference type="ARBA" id="ARBA00004141"/>
    </source>
</evidence>
<keyword evidence="9" id="KW-1185">Reference proteome</keyword>
<dbReference type="InterPro" id="IPR005821">
    <property type="entry name" value="Ion_trans_dom"/>
</dbReference>
<sequence length="515" mass="56171">TPYLGPRRPPGSPQDRRRPSARGGARGPAMSASLRSRPQSAAGTPSSPRSHPTTAEAPSSPRSRPWTSAGSRGRKRGSPRSRPWTTAARSRRGAAATGWTSARDAPEPHDPLAGASGEQLRAAVRCAVRLELVAFFGEQAARMGGPQRPSVAPDFVQSQTVWDELTDDGSGDASKSLHAQHFTKFTQADHKVHGLSHGSTYSDLGQSQPICQPNLSSQGATLTAAASFAKRLWLKDEPERSGPLAALVRSRFFERTIQAVILTNCLVMGLSANYEMNHAPTFSDEDFGHNIFTTLDIIFQVFYTLELILKLAVHREFFFWNQDAGLNTFDLFLVISGYVDLLFANGGGGSTALRAVRVLKLGKALRALKVVKGFRILRAILVCIQASFVTLLWSVIMLCLVFYVFSLIFVQQAASRLEDIGDRDDPVSIVILDNFKSVQTSMVTLAKAAFGGEDWGVALDVVAECGFMSALFYMLFIPLLADRVDQHHYRPVVGSTCDFNLNVFFFQVSGISNVC</sequence>
<keyword evidence="4 6" id="KW-0472">Membrane</keyword>
<feature type="compositionally biased region" description="Low complexity" evidence="5">
    <location>
        <begin position="21"/>
        <end position="33"/>
    </location>
</feature>
<accession>A0ABN9V438</accession>
<proteinExistence type="predicted"/>
<dbReference type="Gene3D" id="1.10.287.70">
    <property type="match status" value="1"/>
</dbReference>
<evidence type="ECO:0000313" key="8">
    <source>
        <dbReference type="EMBL" id="CAK0867594.1"/>
    </source>
</evidence>
<feature type="region of interest" description="Disordered" evidence="5">
    <location>
        <begin position="1"/>
        <end position="114"/>
    </location>
</feature>
<name>A0ABN9V438_9DINO</name>
<evidence type="ECO:0000256" key="5">
    <source>
        <dbReference type="SAM" id="MobiDB-lite"/>
    </source>
</evidence>
<evidence type="ECO:0000256" key="4">
    <source>
        <dbReference type="ARBA" id="ARBA00023136"/>
    </source>
</evidence>
<keyword evidence="2 6" id="KW-0812">Transmembrane</keyword>
<organism evidence="8 9">
    <name type="scientific">Prorocentrum cordatum</name>
    <dbReference type="NCBI Taxonomy" id="2364126"/>
    <lineage>
        <taxon>Eukaryota</taxon>
        <taxon>Sar</taxon>
        <taxon>Alveolata</taxon>
        <taxon>Dinophyceae</taxon>
        <taxon>Prorocentrales</taxon>
        <taxon>Prorocentraceae</taxon>
        <taxon>Prorocentrum</taxon>
    </lineage>
</organism>
<evidence type="ECO:0000256" key="3">
    <source>
        <dbReference type="ARBA" id="ARBA00022989"/>
    </source>
</evidence>
<feature type="non-terminal residue" evidence="8">
    <location>
        <position position="1"/>
    </location>
</feature>
<dbReference type="InterPro" id="IPR027359">
    <property type="entry name" value="Volt_channel_dom_sf"/>
</dbReference>
<dbReference type="Gene3D" id="1.20.120.350">
    <property type="entry name" value="Voltage-gated potassium channels. Chain C"/>
    <property type="match status" value="1"/>
</dbReference>
<evidence type="ECO:0000313" key="9">
    <source>
        <dbReference type="Proteomes" id="UP001189429"/>
    </source>
</evidence>
<dbReference type="EMBL" id="CAUYUJ010016660">
    <property type="protein sequence ID" value="CAK0867594.1"/>
    <property type="molecule type" value="Genomic_DNA"/>
</dbReference>
<feature type="transmembrane region" description="Helical" evidence="6">
    <location>
        <begin position="461"/>
        <end position="481"/>
    </location>
</feature>
<feature type="domain" description="Ion transport" evidence="7">
    <location>
        <begin position="251"/>
        <end position="477"/>
    </location>
</feature>
<dbReference type="PANTHER" id="PTHR10037:SF62">
    <property type="entry name" value="SODIUM CHANNEL PROTEIN 60E"/>
    <property type="match status" value="1"/>
</dbReference>
<reference evidence="8" key="1">
    <citation type="submission" date="2023-10" db="EMBL/GenBank/DDBJ databases">
        <authorList>
            <person name="Chen Y."/>
            <person name="Shah S."/>
            <person name="Dougan E. K."/>
            <person name="Thang M."/>
            <person name="Chan C."/>
        </authorList>
    </citation>
    <scope>NUCLEOTIDE SEQUENCE [LARGE SCALE GENOMIC DNA]</scope>
</reference>
<gene>
    <name evidence="8" type="ORF">PCOR1329_LOCUS54496</name>
</gene>
<evidence type="ECO:0000256" key="6">
    <source>
        <dbReference type="SAM" id="Phobius"/>
    </source>
</evidence>
<comment type="caution">
    <text evidence="8">The sequence shown here is derived from an EMBL/GenBank/DDBJ whole genome shotgun (WGS) entry which is preliminary data.</text>
</comment>
<dbReference type="Pfam" id="PF00520">
    <property type="entry name" value="Ion_trans"/>
    <property type="match status" value="1"/>
</dbReference>
<comment type="subcellular location">
    <subcellularLocation>
        <location evidence="1">Membrane</location>
        <topology evidence="1">Multi-pass membrane protein</topology>
    </subcellularLocation>
</comment>
<dbReference type="SUPFAM" id="SSF81324">
    <property type="entry name" value="Voltage-gated potassium channels"/>
    <property type="match status" value="1"/>
</dbReference>
<feature type="compositionally biased region" description="Polar residues" evidence="5">
    <location>
        <begin position="34"/>
        <end position="69"/>
    </location>
</feature>
<feature type="transmembrane region" description="Helical" evidence="6">
    <location>
        <begin position="331"/>
        <end position="356"/>
    </location>
</feature>
<feature type="compositionally biased region" description="Low complexity" evidence="5">
    <location>
        <begin position="80"/>
        <end position="100"/>
    </location>
</feature>
<dbReference type="InterPro" id="IPR043203">
    <property type="entry name" value="VGCC_Ca_Na"/>
</dbReference>
<evidence type="ECO:0000259" key="7">
    <source>
        <dbReference type="Pfam" id="PF00520"/>
    </source>
</evidence>
<evidence type="ECO:0000256" key="2">
    <source>
        <dbReference type="ARBA" id="ARBA00022692"/>
    </source>
</evidence>
<dbReference type="Proteomes" id="UP001189429">
    <property type="component" value="Unassembled WGS sequence"/>
</dbReference>
<keyword evidence="3 6" id="KW-1133">Transmembrane helix</keyword>
<feature type="transmembrane region" description="Helical" evidence="6">
    <location>
        <begin position="376"/>
        <end position="409"/>
    </location>
</feature>
<protein>
    <recommendedName>
        <fullName evidence="7">Ion transport domain-containing protein</fullName>
    </recommendedName>
</protein>
<dbReference type="PANTHER" id="PTHR10037">
    <property type="entry name" value="VOLTAGE-GATED CATION CHANNEL CALCIUM AND SODIUM"/>
    <property type="match status" value="1"/>
</dbReference>